<evidence type="ECO:0000256" key="1">
    <source>
        <dbReference type="PROSITE-ProRule" id="PRU00285"/>
    </source>
</evidence>
<dbReference type="EMBL" id="JAFHDT010000014">
    <property type="protein sequence ID" value="KAI7800583.1"/>
    <property type="molecule type" value="Genomic_DNA"/>
</dbReference>
<reference evidence="5" key="1">
    <citation type="submission" date="2021-02" db="EMBL/GenBank/DDBJ databases">
        <title>Comparative genomics reveals that relaxation of natural selection precedes convergent phenotypic evolution of cavefish.</title>
        <authorList>
            <person name="Peng Z."/>
        </authorList>
    </citation>
    <scope>NUCLEOTIDE SEQUENCE</scope>
    <source>
        <tissue evidence="5">Muscle</tissue>
    </source>
</reference>
<dbReference type="Proteomes" id="UP001059041">
    <property type="component" value="Linkage Group LG14"/>
</dbReference>
<dbReference type="PANTHER" id="PTHR46907">
    <property type="entry name" value="HEAT SHOCK PROTEIN BETA-7-RELATED"/>
    <property type="match status" value="1"/>
</dbReference>
<evidence type="ECO:0000313" key="5">
    <source>
        <dbReference type="EMBL" id="KAI7800583.1"/>
    </source>
</evidence>
<feature type="compositionally biased region" description="Low complexity" evidence="3">
    <location>
        <begin position="1"/>
        <end position="35"/>
    </location>
</feature>
<protein>
    <submittedName>
        <fullName evidence="5">Small heat shock protein Hspb12</fullName>
    </submittedName>
</protein>
<dbReference type="PROSITE" id="PS01031">
    <property type="entry name" value="SHSP"/>
    <property type="match status" value="1"/>
</dbReference>
<feature type="region of interest" description="Disordered" evidence="3">
    <location>
        <begin position="1"/>
        <end position="60"/>
    </location>
</feature>
<comment type="similarity">
    <text evidence="1 2">Belongs to the small heat shock protein (HSP20) family.</text>
</comment>
<keyword evidence="5" id="KW-0346">Stress response</keyword>
<name>A0A9W7WKE1_TRIRA</name>
<organism evidence="5 6">
    <name type="scientific">Triplophysa rosa</name>
    <name type="common">Cave loach</name>
    <dbReference type="NCBI Taxonomy" id="992332"/>
    <lineage>
        <taxon>Eukaryota</taxon>
        <taxon>Metazoa</taxon>
        <taxon>Chordata</taxon>
        <taxon>Craniata</taxon>
        <taxon>Vertebrata</taxon>
        <taxon>Euteleostomi</taxon>
        <taxon>Actinopterygii</taxon>
        <taxon>Neopterygii</taxon>
        <taxon>Teleostei</taxon>
        <taxon>Ostariophysi</taxon>
        <taxon>Cypriniformes</taxon>
        <taxon>Nemacheilidae</taxon>
        <taxon>Triplophysa</taxon>
    </lineage>
</organism>
<dbReference type="SUPFAM" id="SSF49764">
    <property type="entry name" value="HSP20-like chaperones"/>
    <property type="match status" value="1"/>
</dbReference>
<sequence length="210" mass="22413">MASASGSSASRCSSSSFHHSSRYSTSTVRSSSADSLQPRLHSRFGEETSIRSITDDLEPEQESFARYHGDQQSFGGYSEDQKYTGGGFHGNWSLGDTGMQVSGSRRSASTGVVRAMGDSYFLSADVSGFEPQEVVVLAYNQCVVIQAEKSEAAGSVAGRFTQKSVLPEDMDPLSVSSALTSEGILTIRVSRTPKQPGEPGTPVFCSEAHF</sequence>
<dbReference type="InterPro" id="IPR002068">
    <property type="entry name" value="A-crystallin/Hsp20_dom"/>
</dbReference>
<dbReference type="InterPro" id="IPR008978">
    <property type="entry name" value="HSP20-like_chaperone"/>
</dbReference>
<comment type="caution">
    <text evidence="5">The sequence shown here is derived from an EMBL/GenBank/DDBJ whole genome shotgun (WGS) entry which is preliminary data.</text>
</comment>
<proteinExistence type="inferred from homology"/>
<evidence type="ECO:0000256" key="2">
    <source>
        <dbReference type="RuleBase" id="RU003616"/>
    </source>
</evidence>
<dbReference type="PANTHER" id="PTHR46907:SF1">
    <property type="entry name" value="HEAT SHOCK PROTEIN FAMILY B (SMALL) MEMBER 7"/>
    <property type="match status" value="1"/>
</dbReference>
<evidence type="ECO:0000256" key="3">
    <source>
        <dbReference type="SAM" id="MobiDB-lite"/>
    </source>
</evidence>
<keyword evidence="6" id="KW-1185">Reference proteome</keyword>
<evidence type="ECO:0000259" key="4">
    <source>
        <dbReference type="PROSITE" id="PS01031"/>
    </source>
</evidence>
<gene>
    <name evidence="5" type="ORF">IRJ41_006725</name>
</gene>
<dbReference type="Gene3D" id="2.60.40.790">
    <property type="match status" value="1"/>
</dbReference>
<evidence type="ECO:0000313" key="6">
    <source>
        <dbReference type="Proteomes" id="UP001059041"/>
    </source>
</evidence>
<dbReference type="Pfam" id="PF00011">
    <property type="entry name" value="HSP20"/>
    <property type="match status" value="1"/>
</dbReference>
<feature type="domain" description="SHSP" evidence="4">
    <location>
        <begin position="101"/>
        <end position="206"/>
    </location>
</feature>
<accession>A0A9W7WKE1</accession>
<dbReference type="AlphaFoldDB" id="A0A9W7WKE1"/>